<name>A0A6J4N8S0_9BACT</name>
<dbReference type="EMBL" id="CADCTV010001099">
    <property type="protein sequence ID" value="CAA9379169.1"/>
    <property type="molecule type" value="Genomic_DNA"/>
</dbReference>
<dbReference type="AlphaFoldDB" id="A0A6J4N8S0"/>
<feature type="chain" id="PRO_5026904464" evidence="2">
    <location>
        <begin position="25"/>
        <end position="518"/>
    </location>
</feature>
<organism evidence="3">
    <name type="scientific">uncultured Gemmatimonadota bacterium</name>
    <dbReference type="NCBI Taxonomy" id="203437"/>
    <lineage>
        <taxon>Bacteria</taxon>
        <taxon>Pseudomonadati</taxon>
        <taxon>Gemmatimonadota</taxon>
        <taxon>environmental samples</taxon>
    </lineage>
</organism>
<reference evidence="3" key="1">
    <citation type="submission" date="2020-02" db="EMBL/GenBank/DDBJ databases">
        <authorList>
            <person name="Meier V. D."/>
        </authorList>
    </citation>
    <scope>NUCLEOTIDE SEQUENCE</scope>
    <source>
        <strain evidence="3">AVDCRST_MAG89</strain>
    </source>
</reference>
<evidence type="ECO:0000313" key="3">
    <source>
        <dbReference type="EMBL" id="CAA9379169.1"/>
    </source>
</evidence>
<accession>A0A6J4N8S0</accession>
<proteinExistence type="predicted"/>
<feature type="region of interest" description="Disordered" evidence="1">
    <location>
        <begin position="352"/>
        <end position="406"/>
    </location>
</feature>
<sequence length="518" mass="57522">MTKTITARAALGAAALALALGASAEPARAQFTRQHEQFYMPAEHNWVFRRNYPGADRLFNAFDYGHAILYEKLYTRPGAPVSELEEREYDFITRRLLVSPPRMPLEEAAIEIQYVKLAPEAKLMFEWAHLLHRQMYDVLGDDRLSQEQKDAEIASLLRYYKTRPDLAFSSVPKNMELMEGQYYSTAFRDNYPKFNGLIWGYHWLQVGLYEPLVVGTTPEERQTGVTATVARFRQMLQDAPRNMPRLMPMTAAVAPRFAARYPEAAIIFDNLHGMHDVISDILASPRVPREKKREEILRAAERYRDDTSFVMTRAEWLQMSQSMGVQNMGGPVVGLLPGFPEPTVERGAVMASMPGMDHGAHGQASGGTPPQGTDHSAHAAQPTSAATPATDHSAHTAQPSSAAAPPSPALIAELHARLMADPVIRDRVAADPVLQRLVTEMQAAHGTDHGAMRNGAAASDSAQAIDFAVRLLSDPEVEARIHSDPRLHQLWSDPEVQRRLAELRRAQPAAPAADAHRH</sequence>
<protein>
    <submittedName>
        <fullName evidence="3">Uncharacterized protein</fullName>
    </submittedName>
</protein>
<keyword evidence="2" id="KW-0732">Signal</keyword>
<feature type="compositionally biased region" description="Low complexity" evidence="1">
    <location>
        <begin position="378"/>
        <end position="404"/>
    </location>
</feature>
<evidence type="ECO:0000256" key="2">
    <source>
        <dbReference type="SAM" id="SignalP"/>
    </source>
</evidence>
<evidence type="ECO:0000256" key="1">
    <source>
        <dbReference type="SAM" id="MobiDB-lite"/>
    </source>
</evidence>
<gene>
    <name evidence="3" type="ORF">AVDCRST_MAG89-5235</name>
</gene>
<feature type="signal peptide" evidence="2">
    <location>
        <begin position="1"/>
        <end position="24"/>
    </location>
</feature>